<dbReference type="InterPro" id="IPR010490">
    <property type="entry name" value="COG6"/>
</dbReference>
<sequence length="735" mass="82015">MPSDTATRNPITHRLRKILATSFTDPTTVEALQTLSQLYTAPQPDNAVDAANGDRDEWSGSDEDDAEQQHPQDNIIDEMAARARKNLQRDLENKLAQDSEHFLHAFGEVNQKLDDLEGLVAKMRVYCDEAEAQVRLTEGASRSLLEHAESLQQERHQVETRKSIVTLFLDRFTLTDVEIDALTSRDVPLGSRFFLAMDKTARIRVDCRVLMSGEDGPTKTGMDIMSTTSSYLEQGYDKIYRWCTLEFRRMGTENHLEVSPTMVESVRRLSQRPELLSEALAVLSQTKQNALLNLFLNALTRGGPSGLPRPIELHAHDPIRYIGDMLAWVHQAIAAECEFFESLFGVSGRAKRMVGEVRVAGDSIEEEWVRDLLDVGVRKLCVPLKLRVLHTIRAQDDSIVCYKIANLLQYYALTMLHTIGDRSVLSDTLREITQASYKVFFNTIEAQGRAILRIPLDLDDPSLAPPNFVMDHAQVLREIMLVYDSSLLDEGTDPSPVRGAEEVNDENGGDGGDDVDTANNGNDDGPNAAKGFSRILDIMIDPAIAMCAAASEEKARIRPQWDSAVFVLNCLCYLKNVLGPFSFTRDKQEEIEGIIEDRLCALEDDHYDHILRDASLWDVVHAMETKDPATPLSRLPATEPAALQLTLSKFSLWLSTPDTVSSPRLAPLSSAAIAGRVHHAALRRLVRVYAALCEEVKSGKARYEAGSVLLGRERPFGQVGLLWQIFGLVEEGDKY</sequence>
<protein>
    <recommendedName>
        <fullName evidence="3 10">Conserved oligomeric Golgi complex subunit 6</fullName>
        <shortName evidence="10">COG complex subunit 6</shortName>
    </recommendedName>
    <alternativeName>
        <fullName evidence="8 10">Component of oligomeric Golgi complex 6</fullName>
    </alternativeName>
</protein>
<dbReference type="PANTHER" id="PTHR21506">
    <property type="entry name" value="COMPONENT OF OLIGOMERIC GOLGI COMPLEX 6"/>
    <property type="match status" value="1"/>
</dbReference>
<comment type="function">
    <text evidence="9">Acts as a component of the peripheral membrane COG complex that is involved in intra-Golgi protein trafficking. COG is located at the cis-Golgi, and regulates tethering of retrograde intra-Golgi vesicles and possibly a number of other membrane trafficking events.</text>
</comment>
<evidence type="ECO:0000259" key="12">
    <source>
        <dbReference type="Pfam" id="PF06419"/>
    </source>
</evidence>
<feature type="domain" description="Conserved Oligomeric Golgi complex subunit 6 C-terminal" evidence="13">
    <location>
        <begin position="219"/>
        <end position="703"/>
    </location>
</feature>
<dbReference type="AlphaFoldDB" id="A0A0C9Y0F7"/>
<dbReference type="PANTHER" id="PTHR21506:SF0">
    <property type="entry name" value="CONSERVED OLIGOMERIC GOLGI COMPLEX SUBUNIT 6"/>
    <property type="match status" value="1"/>
</dbReference>
<dbReference type="Proteomes" id="UP000054018">
    <property type="component" value="Unassembled WGS sequence"/>
</dbReference>
<feature type="compositionally biased region" description="Acidic residues" evidence="11">
    <location>
        <begin position="502"/>
        <end position="516"/>
    </location>
</feature>
<evidence type="ECO:0000256" key="6">
    <source>
        <dbReference type="ARBA" id="ARBA00023034"/>
    </source>
</evidence>
<feature type="region of interest" description="Disordered" evidence="11">
    <location>
        <begin position="490"/>
        <end position="526"/>
    </location>
</feature>
<evidence type="ECO:0000256" key="3">
    <source>
        <dbReference type="ARBA" id="ARBA00020973"/>
    </source>
</evidence>
<evidence type="ECO:0000256" key="8">
    <source>
        <dbReference type="ARBA" id="ARBA00031348"/>
    </source>
</evidence>
<keyword evidence="4 10" id="KW-0813">Transport</keyword>
<dbReference type="SMART" id="SM01087">
    <property type="entry name" value="COG6"/>
    <property type="match status" value="1"/>
</dbReference>
<dbReference type="HOGENOM" id="CLU_011361_2_0_1"/>
<name>A0A0C9Y0F7_9AGAM</name>
<accession>A0A0C9Y0F7</accession>
<dbReference type="OrthoDB" id="272987at2759"/>
<keyword evidence="5 10" id="KW-0653">Protein transport</keyword>
<dbReference type="Pfam" id="PF06419">
    <property type="entry name" value="COG6_N"/>
    <property type="match status" value="1"/>
</dbReference>
<keyword evidence="6 10" id="KW-0333">Golgi apparatus</keyword>
<dbReference type="GO" id="GO:0015031">
    <property type="term" value="P:protein transport"/>
    <property type="evidence" value="ECO:0007669"/>
    <property type="project" value="UniProtKB-KW"/>
</dbReference>
<comment type="subcellular location">
    <subcellularLocation>
        <location evidence="1 10">Golgi apparatus membrane</location>
        <topology evidence="1 10">Peripheral membrane protein</topology>
    </subcellularLocation>
</comment>
<feature type="domain" description="Conserved oligomeric complex COG6 N-terminal" evidence="12">
    <location>
        <begin position="78"/>
        <end position="184"/>
    </location>
</feature>
<dbReference type="STRING" id="765257.A0A0C9Y0F7"/>
<reference evidence="14 15" key="1">
    <citation type="submission" date="2014-04" db="EMBL/GenBank/DDBJ databases">
        <authorList>
            <consortium name="DOE Joint Genome Institute"/>
            <person name="Kuo A."/>
            <person name="Kohler A."/>
            <person name="Costa M.D."/>
            <person name="Nagy L.G."/>
            <person name="Floudas D."/>
            <person name="Copeland A."/>
            <person name="Barry K.W."/>
            <person name="Cichocki N."/>
            <person name="Veneault-Fourrey C."/>
            <person name="LaButti K."/>
            <person name="Lindquist E.A."/>
            <person name="Lipzen A."/>
            <person name="Lundell T."/>
            <person name="Morin E."/>
            <person name="Murat C."/>
            <person name="Sun H."/>
            <person name="Tunlid A."/>
            <person name="Henrissat B."/>
            <person name="Grigoriev I.V."/>
            <person name="Hibbett D.S."/>
            <person name="Martin F."/>
            <person name="Nordberg H.P."/>
            <person name="Cantor M.N."/>
            <person name="Hua S.X."/>
        </authorList>
    </citation>
    <scope>NUCLEOTIDE SEQUENCE [LARGE SCALE GENOMIC DNA]</scope>
    <source>
        <strain evidence="14 15">441</strain>
    </source>
</reference>
<dbReference type="Pfam" id="PF20653">
    <property type="entry name" value="COG6_C"/>
    <property type="match status" value="1"/>
</dbReference>
<evidence type="ECO:0000256" key="5">
    <source>
        <dbReference type="ARBA" id="ARBA00022927"/>
    </source>
</evidence>
<evidence type="ECO:0000313" key="15">
    <source>
        <dbReference type="Proteomes" id="UP000054018"/>
    </source>
</evidence>
<keyword evidence="7 10" id="KW-0472">Membrane</keyword>
<evidence type="ECO:0000256" key="11">
    <source>
        <dbReference type="SAM" id="MobiDB-lite"/>
    </source>
</evidence>
<comment type="similarity">
    <text evidence="2 10">Belongs to the COG6 family.</text>
</comment>
<evidence type="ECO:0000256" key="1">
    <source>
        <dbReference type="ARBA" id="ARBA00004395"/>
    </source>
</evidence>
<evidence type="ECO:0000256" key="4">
    <source>
        <dbReference type="ARBA" id="ARBA00022448"/>
    </source>
</evidence>
<organism evidence="14 15">
    <name type="scientific">Pisolithus microcarpus 441</name>
    <dbReference type="NCBI Taxonomy" id="765257"/>
    <lineage>
        <taxon>Eukaryota</taxon>
        <taxon>Fungi</taxon>
        <taxon>Dikarya</taxon>
        <taxon>Basidiomycota</taxon>
        <taxon>Agaricomycotina</taxon>
        <taxon>Agaricomycetes</taxon>
        <taxon>Agaricomycetidae</taxon>
        <taxon>Boletales</taxon>
        <taxon>Sclerodermatineae</taxon>
        <taxon>Pisolithaceae</taxon>
        <taxon>Pisolithus</taxon>
    </lineage>
</organism>
<evidence type="ECO:0000256" key="9">
    <source>
        <dbReference type="ARBA" id="ARBA00043873"/>
    </source>
</evidence>
<dbReference type="EMBL" id="KN833810">
    <property type="protein sequence ID" value="KIK18235.1"/>
    <property type="molecule type" value="Genomic_DNA"/>
</dbReference>
<evidence type="ECO:0000259" key="13">
    <source>
        <dbReference type="Pfam" id="PF20653"/>
    </source>
</evidence>
<evidence type="ECO:0000256" key="2">
    <source>
        <dbReference type="ARBA" id="ARBA00011023"/>
    </source>
</evidence>
<dbReference type="InterPro" id="IPR048369">
    <property type="entry name" value="COG6_C"/>
</dbReference>
<feature type="compositionally biased region" description="Low complexity" evidence="11">
    <location>
        <begin position="517"/>
        <end position="526"/>
    </location>
</feature>
<comment type="function">
    <text evidence="10">Acts as component of the peripheral membrane COG complex that is involved in intra-Golgi protein trafficking. COG is located at the cis-Golgi, and regulates tethering of retrograde intra-Golgi vesicles and possibly a number of other membrane trafficking events.</text>
</comment>
<dbReference type="GO" id="GO:0000139">
    <property type="term" value="C:Golgi membrane"/>
    <property type="evidence" value="ECO:0007669"/>
    <property type="project" value="UniProtKB-SubCell"/>
</dbReference>
<gene>
    <name evidence="14" type="ORF">PISMIDRAFT_30566</name>
</gene>
<evidence type="ECO:0000256" key="10">
    <source>
        <dbReference type="RuleBase" id="RU365075"/>
    </source>
</evidence>
<evidence type="ECO:0000313" key="14">
    <source>
        <dbReference type="EMBL" id="KIK18235.1"/>
    </source>
</evidence>
<feature type="region of interest" description="Disordered" evidence="11">
    <location>
        <begin position="40"/>
        <end position="71"/>
    </location>
</feature>
<proteinExistence type="inferred from homology"/>
<dbReference type="GO" id="GO:0006891">
    <property type="term" value="P:intra-Golgi vesicle-mediated transport"/>
    <property type="evidence" value="ECO:0007669"/>
    <property type="project" value="UniProtKB-UniRule"/>
</dbReference>
<dbReference type="GO" id="GO:0017119">
    <property type="term" value="C:Golgi transport complex"/>
    <property type="evidence" value="ECO:0007669"/>
    <property type="project" value="UniProtKB-UniRule"/>
</dbReference>
<reference evidence="15" key="2">
    <citation type="submission" date="2015-01" db="EMBL/GenBank/DDBJ databases">
        <title>Evolutionary Origins and Diversification of the Mycorrhizal Mutualists.</title>
        <authorList>
            <consortium name="DOE Joint Genome Institute"/>
            <consortium name="Mycorrhizal Genomics Consortium"/>
            <person name="Kohler A."/>
            <person name="Kuo A."/>
            <person name="Nagy L.G."/>
            <person name="Floudas D."/>
            <person name="Copeland A."/>
            <person name="Barry K.W."/>
            <person name="Cichocki N."/>
            <person name="Veneault-Fourrey C."/>
            <person name="LaButti K."/>
            <person name="Lindquist E.A."/>
            <person name="Lipzen A."/>
            <person name="Lundell T."/>
            <person name="Morin E."/>
            <person name="Murat C."/>
            <person name="Riley R."/>
            <person name="Ohm R."/>
            <person name="Sun H."/>
            <person name="Tunlid A."/>
            <person name="Henrissat B."/>
            <person name="Grigoriev I.V."/>
            <person name="Hibbett D.S."/>
            <person name="Martin F."/>
        </authorList>
    </citation>
    <scope>NUCLEOTIDE SEQUENCE [LARGE SCALE GENOMIC DNA]</scope>
    <source>
        <strain evidence="15">441</strain>
    </source>
</reference>
<keyword evidence="15" id="KW-1185">Reference proteome</keyword>
<evidence type="ECO:0000256" key="7">
    <source>
        <dbReference type="ARBA" id="ARBA00023136"/>
    </source>
</evidence>
<dbReference type="InterPro" id="IPR048368">
    <property type="entry name" value="COG6_N"/>
</dbReference>
<comment type="subunit">
    <text evidence="10">Component of the conserved oligomeric Golgi complex.</text>
</comment>